<name>N9WKX9_9CLOT</name>
<sequence>MKKVVVIYGSKYGTTEKYAKWISEELNCDLFSYKSIKKDNLLNYDTIIYGGGLYAGGVKGISILKNNFEKIKAKDIVIFTCGISDPKDMNNVNQINANINRIFDLQKNKITIFNLRGGIDYSKLTFLHKTMMKMLKKKVENIEEENLTNENREFLDTYGKKVYFMDKTEIRDIADFVKKKMNL</sequence>
<dbReference type="GO" id="GO:0006783">
    <property type="term" value="P:heme biosynthetic process"/>
    <property type="evidence" value="ECO:0007669"/>
    <property type="project" value="TreeGrafter"/>
</dbReference>
<comment type="caution">
    <text evidence="2">The sequence shown here is derived from an EMBL/GenBank/DDBJ whole genome shotgun (WGS) entry which is preliminary data.</text>
</comment>
<proteinExistence type="predicted"/>
<reference evidence="2 3" key="1">
    <citation type="submission" date="2013-01" db="EMBL/GenBank/DDBJ databases">
        <title>The Genome Sequence of Clostridium colicanis 209318.</title>
        <authorList>
            <consortium name="The Broad Institute Genome Sequencing Platform"/>
            <person name="Earl A."/>
            <person name="Ward D."/>
            <person name="Feldgarden M."/>
            <person name="Gevers D."/>
            <person name="Courvalin P."/>
            <person name="Lambert T."/>
            <person name="Walker B."/>
            <person name="Young S.K."/>
            <person name="Zeng Q."/>
            <person name="Gargeya S."/>
            <person name="Fitzgerald M."/>
            <person name="Haas B."/>
            <person name="Abouelleil A."/>
            <person name="Alvarado L."/>
            <person name="Arachchi H.M."/>
            <person name="Berlin A.M."/>
            <person name="Chapman S.B."/>
            <person name="Dewar J."/>
            <person name="Goldberg J."/>
            <person name="Griggs A."/>
            <person name="Gujja S."/>
            <person name="Hansen M."/>
            <person name="Howarth C."/>
            <person name="Imamovic A."/>
            <person name="Larimer J."/>
            <person name="McCowan C."/>
            <person name="Murphy C."/>
            <person name="Neiman D."/>
            <person name="Pearson M."/>
            <person name="Priest M."/>
            <person name="Roberts A."/>
            <person name="Saif S."/>
            <person name="Shea T."/>
            <person name="Sisk P."/>
            <person name="Sykes S."/>
            <person name="Wortman J."/>
            <person name="Nusbaum C."/>
            <person name="Birren B."/>
        </authorList>
    </citation>
    <scope>NUCLEOTIDE SEQUENCE [LARGE SCALE GENOMIC DNA]</scope>
    <source>
        <strain evidence="2 3">209318</strain>
    </source>
</reference>
<gene>
    <name evidence="2" type="ORF">HMPREF1092_00124</name>
</gene>
<protein>
    <recommendedName>
        <fullName evidence="1">Flavodoxin-like domain-containing protein</fullName>
    </recommendedName>
</protein>
<dbReference type="GO" id="GO:0009055">
    <property type="term" value="F:electron transfer activity"/>
    <property type="evidence" value="ECO:0007669"/>
    <property type="project" value="InterPro"/>
</dbReference>
<dbReference type="SUPFAM" id="SSF52218">
    <property type="entry name" value="Flavoproteins"/>
    <property type="match status" value="1"/>
</dbReference>
<dbReference type="Pfam" id="PF12724">
    <property type="entry name" value="Flavodoxin_5"/>
    <property type="match status" value="1"/>
</dbReference>
<dbReference type="RefSeq" id="WP_002596636.1">
    <property type="nucleotide sequence ID" value="NZ_KB850956.1"/>
</dbReference>
<dbReference type="InterPro" id="IPR008254">
    <property type="entry name" value="Flavodoxin/NO_synth"/>
</dbReference>
<dbReference type="PANTHER" id="PTHR38030:SF2">
    <property type="entry name" value="PROTOPORPHYRINOGEN IX DEHYDROGENASE [QUINONE]"/>
    <property type="match status" value="1"/>
</dbReference>
<dbReference type="EMBL" id="AGYT01000004">
    <property type="protein sequence ID" value="ENZ03731.1"/>
    <property type="molecule type" value="Genomic_DNA"/>
</dbReference>
<dbReference type="InterPro" id="IPR052200">
    <property type="entry name" value="Protoporphyrinogen_IX_DH"/>
</dbReference>
<organism evidence="2 3">
    <name type="scientific">Clostridium thermobutyricum</name>
    <dbReference type="NCBI Taxonomy" id="29372"/>
    <lineage>
        <taxon>Bacteria</taxon>
        <taxon>Bacillati</taxon>
        <taxon>Bacillota</taxon>
        <taxon>Clostridia</taxon>
        <taxon>Eubacteriales</taxon>
        <taxon>Clostridiaceae</taxon>
        <taxon>Clostridium</taxon>
    </lineage>
</organism>
<feature type="domain" description="Flavodoxin-like" evidence="1">
    <location>
        <begin position="4"/>
        <end position="163"/>
    </location>
</feature>
<dbReference type="Proteomes" id="UP000013097">
    <property type="component" value="Unassembled WGS sequence"/>
</dbReference>
<dbReference type="HOGENOM" id="CLU_108839_0_0_9"/>
<dbReference type="AlphaFoldDB" id="N9WKX9"/>
<dbReference type="InterPro" id="IPR029039">
    <property type="entry name" value="Flavoprotein-like_sf"/>
</dbReference>
<accession>N9WKX9</accession>
<dbReference type="GO" id="GO:0010181">
    <property type="term" value="F:FMN binding"/>
    <property type="evidence" value="ECO:0007669"/>
    <property type="project" value="InterPro"/>
</dbReference>
<dbReference type="InterPro" id="IPR026816">
    <property type="entry name" value="Flavodoxin_dom"/>
</dbReference>
<evidence type="ECO:0000313" key="3">
    <source>
        <dbReference type="Proteomes" id="UP000013097"/>
    </source>
</evidence>
<dbReference type="GO" id="GO:0016651">
    <property type="term" value="F:oxidoreductase activity, acting on NAD(P)H"/>
    <property type="evidence" value="ECO:0007669"/>
    <property type="project" value="UniProtKB-ARBA"/>
</dbReference>
<dbReference type="GO" id="GO:0070819">
    <property type="term" value="F:menaquinone-dependent protoporphyrinogen oxidase activity"/>
    <property type="evidence" value="ECO:0007669"/>
    <property type="project" value="TreeGrafter"/>
</dbReference>
<dbReference type="PROSITE" id="PS00201">
    <property type="entry name" value="FLAVODOXIN"/>
    <property type="match status" value="1"/>
</dbReference>
<evidence type="ECO:0000259" key="1">
    <source>
        <dbReference type="PROSITE" id="PS50902"/>
    </source>
</evidence>
<dbReference type="PROSITE" id="PS50902">
    <property type="entry name" value="FLAVODOXIN_LIKE"/>
    <property type="match status" value="1"/>
</dbReference>
<evidence type="ECO:0000313" key="2">
    <source>
        <dbReference type="EMBL" id="ENZ03731.1"/>
    </source>
</evidence>
<keyword evidence="3" id="KW-1185">Reference proteome</keyword>
<dbReference type="eggNOG" id="COG4635">
    <property type="taxonomic scope" value="Bacteria"/>
</dbReference>
<dbReference type="Gene3D" id="3.40.50.360">
    <property type="match status" value="1"/>
</dbReference>
<dbReference type="PANTHER" id="PTHR38030">
    <property type="entry name" value="PROTOPORPHYRINOGEN IX DEHYDROGENASE [MENAQUINONE]"/>
    <property type="match status" value="1"/>
</dbReference>
<dbReference type="PATRIC" id="fig|999411.4.peg.116"/>
<dbReference type="InterPro" id="IPR001226">
    <property type="entry name" value="Flavodoxin_CS"/>
</dbReference>